<feature type="compositionally biased region" description="Low complexity" evidence="1">
    <location>
        <begin position="300"/>
        <end position="330"/>
    </location>
</feature>
<dbReference type="EMBL" id="CP154795">
    <property type="protein sequence ID" value="XAN09275.1"/>
    <property type="molecule type" value="Genomic_DNA"/>
</dbReference>
<evidence type="ECO:0000313" key="3">
    <source>
        <dbReference type="EMBL" id="XAN09275.1"/>
    </source>
</evidence>
<keyword evidence="4" id="KW-1185">Reference proteome</keyword>
<feature type="region of interest" description="Disordered" evidence="1">
    <location>
        <begin position="526"/>
        <end position="571"/>
    </location>
</feature>
<reference evidence="3 4" key="1">
    <citation type="submission" date="2024-04" db="EMBL/GenBank/DDBJ databases">
        <title>Isolation of an actinomycete strain from pig manure.</title>
        <authorList>
            <person name="Gong T."/>
            <person name="Yu Z."/>
            <person name="An M."/>
            <person name="Wei C."/>
            <person name="Yang W."/>
            <person name="Liu L."/>
        </authorList>
    </citation>
    <scope>NUCLEOTIDE SEQUENCE [LARGE SCALE GENOMIC DNA]</scope>
    <source>
        <strain evidence="3 4">ZF39</strain>
    </source>
</reference>
<dbReference type="Proteomes" id="UP001442841">
    <property type="component" value="Chromosome"/>
</dbReference>
<evidence type="ECO:0000256" key="1">
    <source>
        <dbReference type="SAM" id="MobiDB-lite"/>
    </source>
</evidence>
<sequence length="571" mass="61156">MTDRDWFGEPADTPALNFEASLIPDEFRASKKTLIESLVSTQQRQKKAEAEQLALVSALCDAYSTLEPNPAGDVDDASQVLFGEKLLPPSFEGPGPVAEFLGHELGPALGMSSDTAWKLVWDVLALRHRHPVLWNLTLTLQVEAWRARMVARMCFGLSEEHARTLDSELGPKLPAWGPVKTRKEVERMRARLDPKAERDRQQARDGRMVDFTPHPRALGITEMDANLDAVDAAHLQATLDQLAQTLKRGGASESMDELRSIALGHLAHPDRAARLLAEDLIASGAMVTPDGEILTGHGEPVTTPAPESTAPAADPASGEPAAPALAAAESKPPRAVKGCRHGATLVLHLNGRELELGGGGWADGIGALTRAHLEEILAGCRGTVKIQPVIDLAEPLAVSTYKPSAEIVWRVKTRDGREMFPYSERSAFGKYIDLDHSITHASGGPTCTTNFGPLARRSHNAKTSGLFGAVQETPGVFRWKTPLGRVYWTSTHGTWTAPPPAVVANAPDDTTAVILHTILKAAATEATDSAKSAAAPPPAPTPPPGDPSSDRPAIPTLPYDPWEPTDGPPPF</sequence>
<dbReference type="Pfam" id="PF02720">
    <property type="entry name" value="DUF222"/>
    <property type="match status" value="1"/>
</dbReference>
<feature type="region of interest" description="Disordered" evidence="1">
    <location>
        <begin position="291"/>
        <end position="335"/>
    </location>
</feature>
<dbReference type="RefSeq" id="WP_425310728.1">
    <property type="nucleotide sequence ID" value="NZ_CP154795.1"/>
</dbReference>
<name>A0ABZ3FVT3_9ACTN</name>
<organism evidence="3 4">
    <name type="scientific">Ammonicoccus fulvus</name>
    <dbReference type="NCBI Taxonomy" id="3138240"/>
    <lineage>
        <taxon>Bacteria</taxon>
        <taxon>Bacillati</taxon>
        <taxon>Actinomycetota</taxon>
        <taxon>Actinomycetes</taxon>
        <taxon>Propionibacteriales</taxon>
        <taxon>Propionibacteriaceae</taxon>
        <taxon>Ammonicoccus</taxon>
    </lineage>
</organism>
<feature type="domain" description="DUF222" evidence="2">
    <location>
        <begin position="159"/>
        <end position="249"/>
    </location>
</feature>
<accession>A0ABZ3FVT3</accession>
<dbReference type="InterPro" id="IPR003870">
    <property type="entry name" value="DUF222"/>
</dbReference>
<evidence type="ECO:0000259" key="2">
    <source>
        <dbReference type="Pfam" id="PF02720"/>
    </source>
</evidence>
<evidence type="ECO:0000313" key="4">
    <source>
        <dbReference type="Proteomes" id="UP001442841"/>
    </source>
</evidence>
<feature type="compositionally biased region" description="Pro residues" evidence="1">
    <location>
        <begin position="535"/>
        <end position="546"/>
    </location>
</feature>
<gene>
    <name evidence="3" type="ORF">AADG42_18780</name>
</gene>
<protein>
    <submittedName>
        <fullName evidence="3">DUF222 domain-containing protein</fullName>
    </submittedName>
</protein>
<proteinExistence type="predicted"/>